<dbReference type="Gene3D" id="3.10.310.70">
    <property type="match status" value="1"/>
</dbReference>
<dbReference type="InterPro" id="IPR011059">
    <property type="entry name" value="Metal-dep_hydrolase_composite"/>
</dbReference>
<dbReference type="Gene3D" id="3.20.20.140">
    <property type="entry name" value="Metal-dependent hydrolases"/>
    <property type="match status" value="1"/>
</dbReference>
<evidence type="ECO:0000313" key="3">
    <source>
        <dbReference type="Proteomes" id="UP000185183"/>
    </source>
</evidence>
<comment type="caution">
    <text evidence="2">The sequence shown here is derived from an EMBL/GenBank/DDBJ whole genome shotgun (WGS) entry which is preliminary data.</text>
</comment>
<dbReference type="PANTHER" id="PTHR22642:SF2">
    <property type="entry name" value="PROTEIN LONG AFTER FAR-RED 3"/>
    <property type="match status" value="1"/>
</dbReference>
<dbReference type="EC" id="3.5.1.91" evidence="2"/>
<dbReference type="AlphaFoldDB" id="A0A9Q7SE75"/>
<dbReference type="EMBL" id="FSFA01000003">
    <property type="protein sequence ID" value="SHX35407.1"/>
    <property type="molecule type" value="Genomic_DNA"/>
</dbReference>
<dbReference type="Proteomes" id="UP000185183">
    <property type="component" value="Unassembled WGS sequence"/>
</dbReference>
<dbReference type="InterPro" id="IPR032466">
    <property type="entry name" value="Metal_Hydrolase"/>
</dbReference>
<feature type="domain" description="Amidohydrolase 3" evidence="1">
    <location>
        <begin position="60"/>
        <end position="533"/>
    </location>
</feature>
<dbReference type="InterPro" id="IPR013108">
    <property type="entry name" value="Amidohydro_3"/>
</dbReference>
<dbReference type="Gene3D" id="2.30.40.10">
    <property type="entry name" value="Urease, subunit C, domain 1"/>
    <property type="match status" value="1"/>
</dbReference>
<reference evidence="2 3" key="1">
    <citation type="submission" date="2016-11" db="EMBL/GenBank/DDBJ databases">
        <authorList>
            <consortium name="Pathogen Informatics"/>
        </authorList>
    </citation>
    <scope>NUCLEOTIDE SEQUENCE [LARGE SCALE GENOMIC DNA]</scope>
    <source>
        <strain evidence="2 3">968</strain>
    </source>
</reference>
<evidence type="ECO:0000313" key="2">
    <source>
        <dbReference type="EMBL" id="SHX35407.1"/>
    </source>
</evidence>
<proteinExistence type="predicted"/>
<gene>
    <name evidence="2" type="primary">nfdA_2</name>
    <name evidence="2" type="ORF">SAMEA2275694_02276</name>
</gene>
<keyword evidence="2" id="KW-0378">Hydrolase</keyword>
<dbReference type="SUPFAM" id="SSF51338">
    <property type="entry name" value="Composite domain of metallo-dependent hydrolases"/>
    <property type="match status" value="1"/>
</dbReference>
<dbReference type="Pfam" id="PF07969">
    <property type="entry name" value="Amidohydro_3"/>
    <property type="match status" value="1"/>
</dbReference>
<dbReference type="SUPFAM" id="SSF51556">
    <property type="entry name" value="Metallo-dependent hydrolases"/>
    <property type="match status" value="1"/>
</dbReference>
<sequence length="537" mass="58792">MSSYATLLVKAAAVHTLVPGEPTARSIMAIGDRIAAVSTHRDGLDGSIDPDTVVIERPDGVVLPSFDDTHTHLVFAASGVHDVPVHLATNIPEMLDIIRESAHKTSAGRWLRTTANWQEINLREERFPTADELDSATTEHPVLLMRGGHNVVLNHLGLELAGITEDMPDPAGGHIGRDGDGRLNGWLQDNAATPVFGLPEEPTIEDRLEGFRAASLDYAAKGVGLVRDCFVPIGDLDVIQRALHDGLLNVRVRALVTTAGFTTAEQVDELLDQMERWRYRADPWLSVWGLKFVFDGGIEAASTREPYACDHSMFGTLTWDVDKLLEAMDHVVRRGWRLGTHAYGDNAVEKLLDVYAELIRRHPQLPPNSLVMEHGGFADADLQERAAQLHVPVTIQQPLQHDAAKIQDTFWGPERVDALFPARGWIDRGVLVSGGSDYPVGRYGAMQSVWGMVTRQTVTGVRGPEHAITAAEAITLHTTNAAALTGESERRGMLTPGRFADLTIWDVDPTTAESDRLHGLEPTHTIIGGRVVHQKVD</sequence>
<organism evidence="2 3">
    <name type="scientific">Mycobacteroides abscessus subsp. bolletii</name>
    <dbReference type="NCBI Taxonomy" id="319705"/>
    <lineage>
        <taxon>Bacteria</taxon>
        <taxon>Bacillati</taxon>
        <taxon>Actinomycetota</taxon>
        <taxon>Actinomycetes</taxon>
        <taxon>Mycobacteriales</taxon>
        <taxon>Mycobacteriaceae</taxon>
        <taxon>Mycobacteroides</taxon>
        <taxon>Mycobacteroides abscessus</taxon>
    </lineage>
</organism>
<evidence type="ECO:0000259" key="1">
    <source>
        <dbReference type="Pfam" id="PF07969"/>
    </source>
</evidence>
<accession>A0A9Q7SE75</accession>
<dbReference type="GO" id="GO:0016810">
    <property type="term" value="F:hydrolase activity, acting on carbon-nitrogen (but not peptide) bonds"/>
    <property type="evidence" value="ECO:0007669"/>
    <property type="project" value="InterPro"/>
</dbReference>
<dbReference type="CDD" id="cd01300">
    <property type="entry name" value="YtcJ_like"/>
    <property type="match status" value="1"/>
</dbReference>
<dbReference type="PANTHER" id="PTHR22642">
    <property type="entry name" value="IMIDAZOLONEPROPIONASE"/>
    <property type="match status" value="1"/>
</dbReference>
<name>A0A9Q7SE75_9MYCO</name>
<dbReference type="InterPro" id="IPR033932">
    <property type="entry name" value="YtcJ-like"/>
</dbReference>
<protein>
    <submittedName>
        <fullName evidence="2">Amidohydrolase 3</fullName>
        <ecNumber evidence="2">3.5.1.91</ecNumber>
    </submittedName>
</protein>